<keyword evidence="3" id="KW-1185">Reference proteome</keyword>
<dbReference type="AlphaFoldDB" id="A0A453ECC5"/>
<evidence type="ECO:0000256" key="1">
    <source>
        <dbReference type="SAM" id="MobiDB-lite"/>
    </source>
</evidence>
<proteinExistence type="predicted"/>
<dbReference type="EnsemblPlants" id="AET3Gv20293500.1">
    <property type="protein sequence ID" value="AET3Gv20293500.1"/>
    <property type="gene ID" value="AET3Gv20293500"/>
</dbReference>
<protein>
    <submittedName>
        <fullName evidence="2">Uncharacterized protein</fullName>
    </submittedName>
</protein>
<reference evidence="2" key="3">
    <citation type="journal article" date="2017" name="Nature">
        <title>Genome sequence of the progenitor of the wheat D genome Aegilops tauschii.</title>
        <authorList>
            <person name="Luo M.C."/>
            <person name="Gu Y.Q."/>
            <person name="Puiu D."/>
            <person name="Wang H."/>
            <person name="Twardziok S.O."/>
            <person name="Deal K.R."/>
            <person name="Huo N."/>
            <person name="Zhu T."/>
            <person name="Wang L."/>
            <person name="Wang Y."/>
            <person name="McGuire P.E."/>
            <person name="Liu S."/>
            <person name="Long H."/>
            <person name="Ramasamy R.K."/>
            <person name="Rodriguez J.C."/>
            <person name="Van S.L."/>
            <person name="Yuan L."/>
            <person name="Wang Z."/>
            <person name="Xia Z."/>
            <person name="Xiao L."/>
            <person name="Anderson O.D."/>
            <person name="Ouyang S."/>
            <person name="Liang Y."/>
            <person name="Zimin A.V."/>
            <person name="Pertea G."/>
            <person name="Qi P."/>
            <person name="Bennetzen J.L."/>
            <person name="Dai X."/>
            <person name="Dawson M.W."/>
            <person name="Muller H.G."/>
            <person name="Kugler K."/>
            <person name="Rivarola-Duarte L."/>
            <person name="Spannagl M."/>
            <person name="Mayer K.F.X."/>
            <person name="Lu F.H."/>
            <person name="Bevan M.W."/>
            <person name="Leroy P."/>
            <person name="Li P."/>
            <person name="You F.M."/>
            <person name="Sun Q."/>
            <person name="Liu Z."/>
            <person name="Lyons E."/>
            <person name="Wicker T."/>
            <person name="Salzberg S.L."/>
            <person name="Devos K.M."/>
            <person name="Dvorak J."/>
        </authorList>
    </citation>
    <scope>NUCLEOTIDE SEQUENCE [LARGE SCALE GENOMIC DNA]</scope>
    <source>
        <strain evidence="2">cv. AL8/78</strain>
    </source>
</reference>
<evidence type="ECO:0000313" key="3">
    <source>
        <dbReference type="Proteomes" id="UP000015105"/>
    </source>
</evidence>
<name>A0A453ECC5_AEGTS</name>
<reference evidence="3" key="1">
    <citation type="journal article" date="2014" name="Science">
        <title>Ancient hybridizations among the ancestral genomes of bread wheat.</title>
        <authorList>
            <consortium name="International Wheat Genome Sequencing Consortium,"/>
            <person name="Marcussen T."/>
            <person name="Sandve S.R."/>
            <person name="Heier L."/>
            <person name="Spannagl M."/>
            <person name="Pfeifer M."/>
            <person name="Jakobsen K.S."/>
            <person name="Wulff B.B."/>
            <person name="Steuernagel B."/>
            <person name="Mayer K.F."/>
            <person name="Olsen O.A."/>
        </authorList>
    </citation>
    <scope>NUCLEOTIDE SEQUENCE [LARGE SCALE GENOMIC DNA]</scope>
    <source>
        <strain evidence="3">cv. AL8/78</strain>
    </source>
</reference>
<dbReference type="Proteomes" id="UP000015105">
    <property type="component" value="Chromosome 3D"/>
</dbReference>
<reference evidence="2" key="4">
    <citation type="submission" date="2019-03" db="UniProtKB">
        <authorList>
            <consortium name="EnsemblPlants"/>
        </authorList>
    </citation>
    <scope>IDENTIFICATION</scope>
</reference>
<feature type="region of interest" description="Disordered" evidence="1">
    <location>
        <begin position="91"/>
        <end position="141"/>
    </location>
</feature>
<reference evidence="3" key="2">
    <citation type="journal article" date="2017" name="Nat. Plants">
        <title>The Aegilops tauschii genome reveals multiple impacts of transposons.</title>
        <authorList>
            <person name="Zhao G."/>
            <person name="Zou C."/>
            <person name="Li K."/>
            <person name="Wang K."/>
            <person name="Li T."/>
            <person name="Gao L."/>
            <person name="Zhang X."/>
            <person name="Wang H."/>
            <person name="Yang Z."/>
            <person name="Liu X."/>
            <person name="Jiang W."/>
            <person name="Mao L."/>
            <person name="Kong X."/>
            <person name="Jiao Y."/>
            <person name="Jia J."/>
        </authorList>
    </citation>
    <scope>NUCLEOTIDE SEQUENCE [LARGE SCALE GENOMIC DNA]</scope>
    <source>
        <strain evidence="3">cv. AL8/78</strain>
    </source>
</reference>
<feature type="compositionally biased region" description="Basic and acidic residues" evidence="1">
    <location>
        <begin position="1"/>
        <end position="13"/>
    </location>
</feature>
<dbReference type="Gramene" id="AET3Gv20293500.1">
    <property type="protein sequence ID" value="AET3Gv20293500.1"/>
    <property type="gene ID" value="AET3Gv20293500"/>
</dbReference>
<sequence>DHVDGHERRRDGGGDVAGSGLVVSPDGPAHRDTAAAPLVQPPQLRAGVQPLALRRLPLLPGVRHASPAQRHQRRLHQRALLQPLLRQELRAGRHAGRAGRQDLRRRWTATDAGTAAPRPQRRPRDGRRPRHAAGRSSRVRLRRLRDYDGGDGAGRMVGVSAVMFLRLQAALSVGNGDGGWTDWGFTPYEFGPAFVPSPSCNPVFHGGLLYLLGQDGRLAVYDQRMHDQGFEILEKPRSFGFEC</sequence>
<evidence type="ECO:0000313" key="2">
    <source>
        <dbReference type="EnsemblPlants" id="AET3Gv20293500.1"/>
    </source>
</evidence>
<organism evidence="2 3">
    <name type="scientific">Aegilops tauschii subsp. strangulata</name>
    <name type="common">Goatgrass</name>
    <dbReference type="NCBI Taxonomy" id="200361"/>
    <lineage>
        <taxon>Eukaryota</taxon>
        <taxon>Viridiplantae</taxon>
        <taxon>Streptophyta</taxon>
        <taxon>Embryophyta</taxon>
        <taxon>Tracheophyta</taxon>
        <taxon>Spermatophyta</taxon>
        <taxon>Magnoliopsida</taxon>
        <taxon>Liliopsida</taxon>
        <taxon>Poales</taxon>
        <taxon>Poaceae</taxon>
        <taxon>BOP clade</taxon>
        <taxon>Pooideae</taxon>
        <taxon>Triticodae</taxon>
        <taxon>Triticeae</taxon>
        <taxon>Triticinae</taxon>
        <taxon>Aegilops</taxon>
    </lineage>
</organism>
<feature type="compositionally biased region" description="Basic residues" evidence="1">
    <location>
        <begin position="119"/>
        <end position="141"/>
    </location>
</feature>
<dbReference type="STRING" id="200361.A0A453ECC5"/>
<reference evidence="2" key="5">
    <citation type="journal article" date="2021" name="G3 (Bethesda)">
        <title>Aegilops tauschii genome assembly Aet v5.0 features greater sequence contiguity and improved annotation.</title>
        <authorList>
            <person name="Wang L."/>
            <person name="Zhu T."/>
            <person name="Rodriguez J.C."/>
            <person name="Deal K.R."/>
            <person name="Dubcovsky J."/>
            <person name="McGuire P.E."/>
            <person name="Lux T."/>
            <person name="Spannagl M."/>
            <person name="Mayer K.F.X."/>
            <person name="Baldrich P."/>
            <person name="Meyers B.C."/>
            <person name="Huo N."/>
            <person name="Gu Y.Q."/>
            <person name="Zhou H."/>
            <person name="Devos K.M."/>
            <person name="Bennetzen J.L."/>
            <person name="Unver T."/>
            <person name="Budak H."/>
            <person name="Gulick P.J."/>
            <person name="Galiba G."/>
            <person name="Kalapos B."/>
            <person name="Nelson D.R."/>
            <person name="Li P."/>
            <person name="You F.M."/>
            <person name="Luo M.C."/>
            <person name="Dvorak J."/>
        </authorList>
    </citation>
    <scope>NUCLEOTIDE SEQUENCE [LARGE SCALE GENOMIC DNA]</scope>
    <source>
        <strain evidence="2">cv. AL8/78</strain>
    </source>
</reference>
<accession>A0A453ECC5</accession>
<feature type="region of interest" description="Disordered" evidence="1">
    <location>
        <begin position="1"/>
        <end position="37"/>
    </location>
</feature>